<dbReference type="AlphaFoldDB" id="A0A382G1C2"/>
<gene>
    <name evidence="1" type="ORF">METZ01_LOCUS221536</name>
</gene>
<name>A0A382G1C2_9ZZZZ</name>
<dbReference type="InterPro" id="IPR011009">
    <property type="entry name" value="Kinase-like_dom_sf"/>
</dbReference>
<sequence>MTNRNFKVVDGEKSYMLRIAGEGTEEYIDRHAEEIAARISADVGVNAEILHFNTSNGVQLTRFIEGALTMNAEGFKRPGTAGRAALALRDVHRCGDKFSCEFNIFNMMDEYLG</sequence>
<reference evidence="1" key="1">
    <citation type="submission" date="2018-05" db="EMBL/GenBank/DDBJ databases">
        <authorList>
            <person name="Lanie J.A."/>
            <person name="Ng W.-L."/>
            <person name="Kazmierczak K.M."/>
            <person name="Andrzejewski T.M."/>
            <person name="Davidsen T.M."/>
            <person name="Wayne K.J."/>
            <person name="Tettelin H."/>
            <person name="Glass J.I."/>
            <person name="Rusch D."/>
            <person name="Podicherti R."/>
            <person name="Tsui H.-C.T."/>
            <person name="Winkler M.E."/>
        </authorList>
    </citation>
    <scope>NUCLEOTIDE SEQUENCE</scope>
</reference>
<dbReference type="EMBL" id="UINC01052859">
    <property type="protein sequence ID" value="SVB68682.1"/>
    <property type="molecule type" value="Genomic_DNA"/>
</dbReference>
<organism evidence="1">
    <name type="scientific">marine metagenome</name>
    <dbReference type="NCBI Taxonomy" id="408172"/>
    <lineage>
        <taxon>unclassified sequences</taxon>
        <taxon>metagenomes</taxon>
        <taxon>ecological metagenomes</taxon>
    </lineage>
</organism>
<protein>
    <submittedName>
        <fullName evidence="1">Uncharacterized protein</fullName>
    </submittedName>
</protein>
<evidence type="ECO:0000313" key="1">
    <source>
        <dbReference type="EMBL" id="SVB68682.1"/>
    </source>
</evidence>
<accession>A0A382G1C2</accession>
<dbReference type="Gene3D" id="3.30.200.20">
    <property type="entry name" value="Phosphorylase Kinase, domain 1"/>
    <property type="match status" value="1"/>
</dbReference>
<proteinExistence type="predicted"/>
<feature type="non-terminal residue" evidence="1">
    <location>
        <position position="113"/>
    </location>
</feature>
<dbReference type="Gene3D" id="3.90.1200.10">
    <property type="match status" value="1"/>
</dbReference>
<dbReference type="SUPFAM" id="SSF56112">
    <property type="entry name" value="Protein kinase-like (PK-like)"/>
    <property type="match status" value="1"/>
</dbReference>